<keyword evidence="1" id="KW-0472">Membrane</keyword>
<dbReference type="AlphaFoldDB" id="A0AAP0HH32"/>
<dbReference type="Proteomes" id="UP001417504">
    <property type="component" value="Unassembled WGS sequence"/>
</dbReference>
<accession>A0AAP0HH32</accession>
<evidence type="ECO:0000313" key="3">
    <source>
        <dbReference type="Proteomes" id="UP001417504"/>
    </source>
</evidence>
<name>A0AAP0HH32_9MAGN</name>
<evidence type="ECO:0000256" key="1">
    <source>
        <dbReference type="SAM" id="Phobius"/>
    </source>
</evidence>
<proteinExistence type="predicted"/>
<keyword evidence="3" id="KW-1185">Reference proteome</keyword>
<protein>
    <submittedName>
        <fullName evidence="2">Uncharacterized protein</fullName>
    </submittedName>
</protein>
<evidence type="ECO:0000313" key="2">
    <source>
        <dbReference type="EMBL" id="KAK9084567.1"/>
    </source>
</evidence>
<gene>
    <name evidence="2" type="ORF">Sjap_024978</name>
</gene>
<comment type="caution">
    <text evidence="2">The sequence shown here is derived from an EMBL/GenBank/DDBJ whole genome shotgun (WGS) entry which is preliminary data.</text>
</comment>
<dbReference type="EMBL" id="JBBNAE010000011">
    <property type="protein sequence ID" value="KAK9084567.1"/>
    <property type="molecule type" value="Genomic_DNA"/>
</dbReference>
<sequence>MGNGPGDAYTSGDPDVPEYGLGLGRGWNGEISLNSFSVTVHGLRRRSTQISGTKFLLDTVSGVIGVGYDRATDPSFTGSVHCTPICYLCVGIHAFPFEQLTAILVPARYFGMGKLVITVLVYNTVLVNRMSSAVKWYFWSIGWRGNCCTGRPWKLGPPHLARARANGEEKRASSGGGERGWTKSKARSLRGTLLRQFSFFFLFFLPLLPFRFSPLCFQGFLLLSSLALCLYLKTALFSIFNFNFLTNEAIV</sequence>
<keyword evidence="1" id="KW-1133">Transmembrane helix</keyword>
<organism evidence="2 3">
    <name type="scientific">Stephania japonica</name>
    <dbReference type="NCBI Taxonomy" id="461633"/>
    <lineage>
        <taxon>Eukaryota</taxon>
        <taxon>Viridiplantae</taxon>
        <taxon>Streptophyta</taxon>
        <taxon>Embryophyta</taxon>
        <taxon>Tracheophyta</taxon>
        <taxon>Spermatophyta</taxon>
        <taxon>Magnoliopsida</taxon>
        <taxon>Ranunculales</taxon>
        <taxon>Menispermaceae</taxon>
        <taxon>Menispermoideae</taxon>
        <taxon>Cissampelideae</taxon>
        <taxon>Stephania</taxon>
    </lineage>
</organism>
<feature type="transmembrane region" description="Helical" evidence="1">
    <location>
        <begin position="218"/>
        <end position="240"/>
    </location>
</feature>
<keyword evidence="1" id="KW-0812">Transmembrane</keyword>
<reference evidence="2 3" key="1">
    <citation type="submission" date="2024-01" db="EMBL/GenBank/DDBJ databases">
        <title>Genome assemblies of Stephania.</title>
        <authorList>
            <person name="Yang L."/>
        </authorList>
    </citation>
    <scope>NUCLEOTIDE SEQUENCE [LARGE SCALE GENOMIC DNA]</scope>
    <source>
        <strain evidence="2">QJT</strain>
        <tissue evidence="2">Leaf</tissue>
    </source>
</reference>
<feature type="transmembrane region" description="Helical" evidence="1">
    <location>
        <begin position="193"/>
        <end position="212"/>
    </location>
</feature>